<protein>
    <recommendedName>
        <fullName evidence="2">RING-type domain-containing protein</fullName>
    </recommendedName>
</protein>
<keyword evidence="1" id="KW-0479">Metal-binding</keyword>
<dbReference type="InterPro" id="IPR013083">
    <property type="entry name" value="Znf_RING/FYVE/PHD"/>
</dbReference>
<gene>
    <name evidence="3" type="ORF">RMAR00112_LOCUS2354</name>
    <name evidence="4" type="ORF">RMAR00112_LOCUS2355</name>
</gene>
<evidence type="ECO:0000256" key="1">
    <source>
        <dbReference type="PROSITE-ProRule" id="PRU00175"/>
    </source>
</evidence>
<dbReference type="PROSITE" id="PS50089">
    <property type="entry name" value="ZF_RING_2"/>
    <property type="match status" value="1"/>
</dbReference>
<proteinExistence type="predicted"/>
<feature type="domain" description="RING-type" evidence="2">
    <location>
        <begin position="19"/>
        <end position="56"/>
    </location>
</feature>
<dbReference type="InterPro" id="IPR001841">
    <property type="entry name" value="Znf_RING"/>
</dbReference>
<dbReference type="EMBL" id="HBHW01003322">
    <property type="protein sequence ID" value="CAE0034409.1"/>
    <property type="molecule type" value="Transcribed_RNA"/>
</dbReference>
<keyword evidence="1" id="KW-0863">Zinc-finger</keyword>
<dbReference type="AlphaFoldDB" id="A0A7S2ZAZ4"/>
<evidence type="ECO:0000313" key="4">
    <source>
        <dbReference type="EMBL" id="CAE0034409.1"/>
    </source>
</evidence>
<accession>A0A7S2ZAZ4</accession>
<organism evidence="4">
    <name type="scientific">Rhodosorus marinus</name>
    <dbReference type="NCBI Taxonomy" id="101924"/>
    <lineage>
        <taxon>Eukaryota</taxon>
        <taxon>Rhodophyta</taxon>
        <taxon>Stylonematophyceae</taxon>
        <taxon>Stylonematales</taxon>
        <taxon>Stylonemataceae</taxon>
        <taxon>Rhodosorus</taxon>
    </lineage>
</organism>
<dbReference type="GO" id="GO:0008270">
    <property type="term" value="F:zinc ion binding"/>
    <property type="evidence" value="ECO:0007669"/>
    <property type="project" value="UniProtKB-KW"/>
</dbReference>
<dbReference type="Gene3D" id="3.30.40.10">
    <property type="entry name" value="Zinc/RING finger domain, C3HC4 (zinc finger)"/>
    <property type="match status" value="1"/>
</dbReference>
<sequence length="316" mass="36021">MVEEIRMGEQAVQEERDLCSVCLSQDATVKFLPCEHRIVCDCCLPFLDEPHCIMCRRHIDLVEDGDRLVKWGEAFRGRLEAEAMDLQNTFQVLFLGPGSVSTRALVRELCSTLSSDNKRPFFRRNFRRSSTISEEEFVVGAEWSARFQCNGYIRGVRHRFSSLQVATTPTRGAVARIYEEIVPDMVVLCCDYHDPESFLNMVRWDKALRLRCKVPRMWIVQIHSGLEEPQFVLNVAGSVEKVLADAQASVSFEAPRSVQQVCVDGWFNVGLSEVVKAISRNSYSHRRARWRGSIVKPLKNHSMLKHGEKAKQKAGA</sequence>
<dbReference type="Pfam" id="PF13920">
    <property type="entry name" value="zf-C3HC4_3"/>
    <property type="match status" value="1"/>
</dbReference>
<keyword evidence="1" id="KW-0862">Zinc</keyword>
<dbReference type="EMBL" id="HBHW01003321">
    <property type="protein sequence ID" value="CAE0034408.1"/>
    <property type="molecule type" value="Transcribed_RNA"/>
</dbReference>
<evidence type="ECO:0000259" key="2">
    <source>
        <dbReference type="PROSITE" id="PS50089"/>
    </source>
</evidence>
<name>A0A7S2ZAZ4_9RHOD</name>
<reference evidence="4" key="1">
    <citation type="submission" date="2021-01" db="EMBL/GenBank/DDBJ databases">
        <authorList>
            <person name="Corre E."/>
            <person name="Pelletier E."/>
            <person name="Niang G."/>
            <person name="Scheremetjew M."/>
            <person name="Finn R."/>
            <person name="Kale V."/>
            <person name="Holt S."/>
            <person name="Cochrane G."/>
            <person name="Meng A."/>
            <person name="Brown T."/>
            <person name="Cohen L."/>
        </authorList>
    </citation>
    <scope>NUCLEOTIDE SEQUENCE</scope>
    <source>
        <strain evidence="4">CCMP 769</strain>
    </source>
</reference>
<evidence type="ECO:0000313" key="3">
    <source>
        <dbReference type="EMBL" id="CAE0034408.1"/>
    </source>
</evidence>